<evidence type="ECO:0000256" key="2">
    <source>
        <dbReference type="ARBA" id="ARBA00023002"/>
    </source>
</evidence>
<dbReference type="AlphaFoldDB" id="U3A0B1"/>
<evidence type="ECO:0000256" key="1">
    <source>
        <dbReference type="ARBA" id="ARBA00006484"/>
    </source>
</evidence>
<comment type="caution">
    <text evidence="3">The sequence shown here is derived from an EMBL/GenBank/DDBJ whole genome shotgun (WGS) entry which is preliminary data.</text>
</comment>
<evidence type="ECO:0000313" key="4">
    <source>
        <dbReference type="Proteomes" id="UP000016568"/>
    </source>
</evidence>
<sequence>MNREANGRVAGKVALVTGASSGLGEAIARLLAEEGARVMVCDIDVEGGRRVAAAIEAAGGRALFHAIDVSSECAWDDAMAAVAEQFGGLDICVNNAGIGPYGDMDMDFALWRKVMAINLDGVFLGTRAAIRLMATGGRKGSVVNISSTMAYVADYATAAYSASKGGVRSLTKAAALHCAAKKLPIRVNSVHPGMCLTPMVETALERDPAFRDEQIARHPIGHLGDPRDIAYGVLYLASDEANFSTGTELVIDGGYLAK</sequence>
<dbReference type="PRINTS" id="PR00081">
    <property type="entry name" value="GDHRDH"/>
</dbReference>
<dbReference type="FunFam" id="3.40.50.720:FF:000084">
    <property type="entry name" value="Short-chain dehydrogenase reductase"/>
    <property type="match status" value="1"/>
</dbReference>
<gene>
    <name evidence="3" type="ORF">NT2_17_00010</name>
</gene>
<proteinExistence type="inferred from homology"/>
<dbReference type="eggNOG" id="COG1028">
    <property type="taxonomic scope" value="Bacteria"/>
</dbReference>
<dbReference type="SUPFAM" id="SSF51735">
    <property type="entry name" value="NAD(P)-binding Rossmann-fold domains"/>
    <property type="match status" value="1"/>
</dbReference>
<dbReference type="PANTHER" id="PTHR24321:SF8">
    <property type="entry name" value="ESTRADIOL 17-BETA-DEHYDROGENASE 8-RELATED"/>
    <property type="match status" value="1"/>
</dbReference>
<dbReference type="OrthoDB" id="5457012at2"/>
<dbReference type="InterPro" id="IPR036291">
    <property type="entry name" value="NAD(P)-bd_dom_sf"/>
</dbReference>
<organism evidence="3 4">
    <name type="scientific">Caenibius tardaugens NBRC 16725</name>
    <dbReference type="NCBI Taxonomy" id="1219035"/>
    <lineage>
        <taxon>Bacteria</taxon>
        <taxon>Pseudomonadati</taxon>
        <taxon>Pseudomonadota</taxon>
        <taxon>Alphaproteobacteria</taxon>
        <taxon>Sphingomonadales</taxon>
        <taxon>Erythrobacteraceae</taxon>
        <taxon>Caenibius</taxon>
    </lineage>
</organism>
<dbReference type="NCBIfam" id="NF005559">
    <property type="entry name" value="PRK07231.1"/>
    <property type="match status" value="1"/>
</dbReference>
<protein>
    <submittedName>
        <fullName evidence="3">Putative cyclopentanol dehydrogenase</fullName>
    </submittedName>
</protein>
<dbReference type="Proteomes" id="UP000016568">
    <property type="component" value="Unassembled WGS sequence"/>
</dbReference>
<dbReference type="Gene3D" id="3.40.50.720">
    <property type="entry name" value="NAD(P)-binding Rossmann-like Domain"/>
    <property type="match status" value="1"/>
</dbReference>
<comment type="similarity">
    <text evidence="1">Belongs to the short-chain dehydrogenases/reductases (SDR) family.</text>
</comment>
<keyword evidence="4" id="KW-1185">Reference proteome</keyword>
<dbReference type="PANTHER" id="PTHR24321">
    <property type="entry name" value="DEHYDROGENASES, SHORT CHAIN"/>
    <property type="match status" value="1"/>
</dbReference>
<dbReference type="InterPro" id="IPR020904">
    <property type="entry name" value="Sc_DH/Rdtase_CS"/>
</dbReference>
<dbReference type="EMBL" id="BASZ01000017">
    <property type="protein sequence ID" value="GAD51084.1"/>
    <property type="molecule type" value="Genomic_DNA"/>
</dbReference>
<accession>U3A0B1</accession>
<name>U3A0B1_9SPHN</name>
<dbReference type="RefSeq" id="WP_021691902.1">
    <property type="nucleotide sequence ID" value="NZ_BASZ01000017.1"/>
</dbReference>
<dbReference type="InterPro" id="IPR002347">
    <property type="entry name" value="SDR_fam"/>
</dbReference>
<dbReference type="GO" id="GO:0016491">
    <property type="term" value="F:oxidoreductase activity"/>
    <property type="evidence" value="ECO:0007669"/>
    <property type="project" value="UniProtKB-KW"/>
</dbReference>
<dbReference type="Pfam" id="PF13561">
    <property type="entry name" value="adh_short_C2"/>
    <property type="match status" value="1"/>
</dbReference>
<dbReference type="PRINTS" id="PR00080">
    <property type="entry name" value="SDRFAMILY"/>
</dbReference>
<dbReference type="PROSITE" id="PS00061">
    <property type="entry name" value="ADH_SHORT"/>
    <property type="match status" value="1"/>
</dbReference>
<evidence type="ECO:0000313" key="3">
    <source>
        <dbReference type="EMBL" id="GAD51084.1"/>
    </source>
</evidence>
<dbReference type="KEGG" id="ntd:EGO55_04335"/>
<keyword evidence="2" id="KW-0560">Oxidoreductase</keyword>
<reference evidence="3 4" key="1">
    <citation type="submission" date="2013-09" db="EMBL/GenBank/DDBJ databases">
        <title>Whole genome shotgun sequence of Novosphingobium tardaugens NBRC 16725.</title>
        <authorList>
            <person name="Isaki S."/>
            <person name="Hosoyama A."/>
            <person name="Tsuchikane K."/>
            <person name="Katsumata H."/>
            <person name="Ando Y."/>
            <person name="Yamazaki S."/>
            <person name="Fujita N."/>
        </authorList>
    </citation>
    <scope>NUCLEOTIDE SEQUENCE [LARGE SCALE GENOMIC DNA]</scope>
    <source>
        <strain evidence="3 4">NBRC 16725</strain>
    </source>
</reference>